<evidence type="ECO:0000313" key="1">
    <source>
        <dbReference type="EMBL" id="MRV75836.1"/>
    </source>
</evidence>
<comment type="caution">
    <text evidence="1">The sequence shown here is derived from an EMBL/GenBank/DDBJ whole genome shotgun (WGS) entry which is preliminary data.</text>
</comment>
<gene>
    <name evidence="1" type="ORF">GJ700_29405</name>
</gene>
<dbReference type="InterPro" id="IPR002514">
    <property type="entry name" value="Transposase_8"/>
</dbReference>
<dbReference type="Pfam" id="PF01527">
    <property type="entry name" value="HTH_Tnp_1"/>
    <property type="match status" value="1"/>
</dbReference>
<accession>A0A7X2ITI5</accession>
<sequence length="119" mass="12758">MVGEAEQKKRRRSTNYPLAFKRQLAQQACDESVSVAQLALQHGLNTNMLFRWRRQLRAGLLDTTAQFLPVALAAEPKALPGVGAGGAGSIEIQLGQAKVCIRGAPDPATLALVLQGLRP</sequence>
<dbReference type="AlphaFoldDB" id="A0A7X2ITI5"/>
<dbReference type="InterPro" id="IPR009057">
    <property type="entry name" value="Homeodomain-like_sf"/>
</dbReference>
<dbReference type="GO" id="GO:0004803">
    <property type="term" value="F:transposase activity"/>
    <property type="evidence" value="ECO:0007669"/>
    <property type="project" value="InterPro"/>
</dbReference>
<dbReference type="Proteomes" id="UP000446768">
    <property type="component" value="Unassembled WGS sequence"/>
</dbReference>
<reference evidence="1 2" key="1">
    <citation type="submission" date="2019-11" db="EMBL/GenBank/DDBJ databases">
        <title>Novel species isolated from a subtropical stream in China.</title>
        <authorList>
            <person name="Lu H."/>
        </authorList>
    </citation>
    <scope>NUCLEOTIDE SEQUENCE [LARGE SCALE GENOMIC DNA]</scope>
    <source>
        <strain evidence="1 2">FT92W</strain>
    </source>
</reference>
<dbReference type="RefSeq" id="WP_154380754.1">
    <property type="nucleotide sequence ID" value="NZ_WKJJ01000024.1"/>
</dbReference>
<evidence type="ECO:0000313" key="2">
    <source>
        <dbReference type="Proteomes" id="UP000446768"/>
    </source>
</evidence>
<name>A0A7X2ITI5_9BURK</name>
<proteinExistence type="predicted"/>
<dbReference type="GO" id="GO:0003677">
    <property type="term" value="F:DNA binding"/>
    <property type="evidence" value="ECO:0007669"/>
    <property type="project" value="InterPro"/>
</dbReference>
<dbReference type="SUPFAM" id="SSF46689">
    <property type="entry name" value="Homeodomain-like"/>
    <property type="match status" value="1"/>
</dbReference>
<dbReference type="NCBIfam" id="NF047595">
    <property type="entry name" value="IS66_ISRel24_TnpA"/>
    <property type="match status" value="1"/>
</dbReference>
<protein>
    <submittedName>
        <fullName evidence="1">Transposase</fullName>
    </submittedName>
</protein>
<keyword evidence="2" id="KW-1185">Reference proteome</keyword>
<dbReference type="GO" id="GO:0006313">
    <property type="term" value="P:DNA transposition"/>
    <property type="evidence" value="ECO:0007669"/>
    <property type="project" value="InterPro"/>
</dbReference>
<dbReference type="EMBL" id="WKJJ01000024">
    <property type="protein sequence ID" value="MRV75836.1"/>
    <property type="molecule type" value="Genomic_DNA"/>
</dbReference>
<organism evidence="1 2">
    <name type="scientific">Pseudoduganella rivuli</name>
    <dbReference type="NCBI Taxonomy" id="2666085"/>
    <lineage>
        <taxon>Bacteria</taxon>
        <taxon>Pseudomonadati</taxon>
        <taxon>Pseudomonadota</taxon>
        <taxon>Betaproteobacteria</taxon>
        <taxon>Burkholderiales</taxon>
        <taxon>Oxalobacteraceae</taxon>
        <taxon>Telluria group</taxon>
        <taxon>Pseudoduganella</taxon>
    </lineage>
</organism>